<evidence type="ECO:0000256" key="3">
    <source>
        <dbReference type="ARBA" id="ARBA00022475"/>
    </source>
</evidence>
<feature type="transmembrane region" description="Helical" evidence="8">
    <location>
        <begin position="369"/>
        <end position="389"/>
    </location>
</feature>
<keyword evidence="7 9" id="KW-0012">Acyltransferase</keyword>
<feature type="transmembrane region" description="Helical" evidence="8">
    <location>
        <begin position="43"/>
        <end position="61"/>
    </location>
</feature>
<dbReference type="InterPro" id="IPR004299">
    <property type="entry name" value="MBOAT_fam"/>
</dbReference>
<comment type="caution">
    <text evidence="9">The sequence shown here is derived from an EMBL/GenBank/DDBJ whole genome shotgun (WGS) entry which is preliminary data.</text>
</comment>
<dbReference type="PANTHER" id="PTHR13285">
    <property type="entry name" value="ACYLTRANSFERASE"/>
    <property type="match status" value="1"/>
</dbReference>
<evidence type="ECO:0000256" key="4">
    <source>
        <dbReference type="ARBA" id="ARBA00022692"/>
    </source>
</evidence>
<name>A0ABV1ALF5_9FIRM</name>
<reference evidence="9 10" key="1">
    <citation type="submission" date="2024-03" db="EMBL/GenBank/DDBJ databases">
        <title>Human intestinal bacterial collection.</title>
        <authorList>
            <person name="Pauvert C."/>
            <person name="Hitch T.C.A."/>
            <person name="Clavel T."/>
        </authorList>
    </citation>
    <scope>NUCLEOTIDE SEQUENCE [LARGE SCALE GENOMIC DNA]</scope>
    <source>
        <strain evidence="9 10">CLA-AA-H95</strain>
    </source>
</reference>
<dbReference type="Pfam" id="PF03062">
    <property type="entry name" value="MBOAT"/>
    <property type="match status" value="1"/>
</dbReference>
<evidence type="ECO:0000256" key="2">
    <source>
        <dbReference type="ARBA" id="ARBA00010323"/>
    </source>
</evidence>
<keyword evidence="10" id="KW-1185">Reference proteome</keyword>
<evidence type="ECO:0000256" key="7">
    <source>
        <dbReference type="PIRNR" id="PIRNR016636"/>
    </source>
</evidence>
<feature type="transmembrane region" description="Helical" evidence="8">
    <location>
        <begin position="338"/>
        <end position="357"/>
    </location>
</feature>
<gene>
    <name evidence="9" type="ORF">WMO75_09330</name>
</gene>
<dbReference type="EMBL" id="JBBMEI010000025">
    <property type="protein sequence ID" value="MEQ2358530.1"/>
    <property type="molecule type" value="Genomic_DNA"/>
</dbReference>
<feature type="transmembrane region" description="Helical" evidence="8">
    <location>
        <begin position="142"/>
        <end position="164"/>
    </location>
</feature>
<keyword evidence="6 7" id="KW-0472">Membrane</keyword>
<evidence type="ECO:0000256" key="8">
    <source>
        <dbReference type="SAM" id="Phobius"/>
    </source>
</evidence>
<keyword evidence="3 7" id="KW-1003">Cell membrane</keyword>
<comment type="similarity">
    <text evidence="2 7">Belongs to the membrane-bound acyltransferase family.</text>
</comment>
<feature type="transmembrane region" description="Helical" evidence="8">
    <location>
        <begin position="99"/>
        <end position="122"/>
    </location>
</feature>
<organism evidence="9 10">
    <name type="scientific">Blautia intestinihominis</name>
    <dbReference type="NCBI Taxonomy" id="3133152"/>
    <lineage>
        <taxon>Bacteria</taxon>
        <taxon>Bacillati</taxon>
        <taxon>Bacillota</taxon>
        <taxon>Clostridia</taxon>
        <taxon>Lachnospirales</taxon>
        <taxon>Lachnospiraceae</taxon>
        <taxon>Blautia</taxon>
    </lineage>
</organism>
<sequence length="530" mass="61174">MAYHQGIYLFCFLPFVVLVYALTPRKIRRAVLILAGYVFFWSFSRWLVVYLIGVTTLIYGIGRHMDHLKAEGKKKAKEQGAREPRTFIKKQYKSREKRTLIAGILLLLGILGYLKYCNFFVTNINHILEMSGRSVFLQPQTLLVPIGISFYTLEAVGYMADVYWGRIHAEKNWAKIALFLGFFPQIMEGPIGTWNETADALWECAPVRMENLAQGAIRIVWGMFKKIVVADRLYMIVQMIFEHYQNYHGVMILVGAVSYTLQLYMEFSGCMDIVIGSGNLFGVALPENFRQPFFSGNASEFWRRWHITLGAWLKAYVFYPVSVSGIVKKWNHFGREHAGKYLTKMGIFALTLFPVWLSNGLWHGAQWNYIFYGMYYFVILLAGEAVAPVREGILKKFNLNEKALYWRVPQILKTWVIIFTGEMFFRANGLRAGLHMFGSIFHGFELHRLWDGSLLRLGLSVPDLGITVVGILVVTVYDILKEREMLNWSKLQQMKVPSRWLLYYVLIFAVILFGAYGTGYQQVDLIYAGF</sequence>
<keyword evidence="5 8" id="KW-1133">Transmembrane helix</keyword>
<dbReference type="PIRSF" id="PIRSF016636">
    <property type="entry name" value="AlgI_DltB"/>
    <property type="match status" value="1"/>
</dbReference>
<evidence type="ECO:0000256" key="6">
    <source>
        <dbReference type="ARBA" id="ARBA00023136"/>
    </source>
</evidence>
<evidence type="ECO:0000256" key="1">
    <source>
        <dbReference type="ARBA" id="ARBA00004651"/>
    </source>
</evidence>
<dbReference type="PIRSF" id="PIRSF500217">
    <property type="entry name" value="AlgI"/>
    <property type="match status" value="1"/>
</dbReference>
<evidence type="ECO:0000313" key="9">
    <source>
        <dbReference type="EMBL" id="MEQ2358530.1"/>
    </source>
</evidence>
<accession>A0ABV1ALF5</accession>
<dbReference type="RefSeq" id="WP_227222410.1">
    <property type="nucleotide sequence ID" value="NZ_JBBMEI010000025.1"/>
</dbReference>
<feature type="transmembrane region" description="Helical" evidence="8">
    <location>
        <begin position="501"/>
        <end position="520"/>
    </location>
</feature>
<evidence type="ECO:0000313" key="10">
    <source>
        <dbReference type="Proteomes" id="UP001446032"/>
    </source>
</evidence>
<dbReference type="Proteomes" id="UP001446032">
    <property type="component" value="Unassembled WGS sequence"/>
</dbReference>
<dbReference type="GO" id="GO:0016746">
    <property type="term" value="F:acyltransferase activity"/>
    <property type="evidence" value="ECO:0007669"/>
    <property type="project" value="UniProtKB-KW"/>
</dbReference>
<dbReference type="EC" id="2.3.-.-" evidence="9"/>
<dbReference type="PANTHER" id="PTHR13285:SF18">
    <property type="entry name" value="PROTEIN-CYSTEINE N-PALMITOYLTRANSFERASE RASP"/>
    <property type="match status" value="1"/>
</dbReference>
<dbReference type="InterPro" id="IPR024194">
    <property type="entry name" value="Ac/AlaTfrase_AlgI/DltB"/>
</dbReference>
<protein>
    <submittedName>
        <fullName evidence="9">MBOAT family O-acyltransferase</fullName>
        <ecNumber evidence="9">2.3.-.-</ecNumber>
    </submittedName>
</protein>
<keyword evidence="7 9" id="KW-0808">Transferase</keyword>
<comment type="subcellular location">
    <subcellularLocation>
        <location evidence="1">Cell membrane</location>
        <topology evidence="1">Multi-pass membrane protein</topology>
    </subcellularLocation>
</comment>
<dbReference type="InterPro" id="IPR051085">
    <property type="entry name" value="MB_O-acyltransferase"/>
</dbReference>
<feature type="transmembrane region" description="Helical" evidence="8">
    <location>
        <begin position="459"/>
        <end position="480"/>
    </location>
</feature>
<feature type="transmembrane region" description="Helical" evidence="8">
    <location>
        <begin position="410"/>
        <end position="427"/>
    </location>
</feature>
<keyword evidence="4 8" id="KW-0812">Transmembrane</keyword>
<dbReference type="InterPro" id="IPR028362">
    <property type="entry name" value="AlgI"/>
</dbReference>
<feature type="transmembrane region" description="Helical" evidence="8">
    <location>
        <begin position="7"/>
        <end position="23"/>
    </location>
</feature>
<evidence type="ECO:0000256" key="5">
    <source>
        <dbReference type="ARBA" id="ARBA00022989"/>
    </source>
</evidence>
<proteinExistence type="inferred from homology"/>